<organism evidence="7 8">
    <name type="scientific">Arabidopsis arenosa</name>
    <name type="common">Sand rock-cress</name>
    <name type="synonym">Cardaminopsis arenosa</name>
    <dbReference type="NCBI Taxonomy" id="38785"/>
    <lineage>
        <taxon>Eukaryota</taxon>
        <taxon>Viridiplantae</taxon>
        <taxon>Streptophyta</taxon>
        <taxon>Embryophyta</taxon>
        <taxon>Tracheophyta</taxon>
        <taxon>Spermatophyta</taxon>
        <taxon>Magnoliopsida</taxon>
        <taxon>eudicotyledons</taxon>
        <taxon>Gunneridae</taxon>
        <taxon>Pentapetalae</taxon>
        <taxon>rosids</taxon>
        <taxon>malvids</taxon>
        <taxon>Brassicales</taxon>
        <taxon>Brassicaceae</taxon>
        <taxon>Camelineae</taxon>
        <taxon>Arabidopsis</taxon>
    </lineage>
</organism>
<comment type="subunit">
    <text evidence="3">EF-1 is composed of 4 subunits: alpha, beta (1B-alpha=beta'), delta (1B-beta), and gamma (1B-gamma).</text>
</comment>
<dbReference type="GO" id="GO:0005085">
    <property type="term" value="F:guanyl-nucleotide exchange factor activity"/>
    <property type="evidence" value="ECO:0007669"/>
    <property type="project" value="TreeGrafter"/>
</dbReference>
<dbReference type="AlphaFoldDB" id="A0A8S2A4Y3"/>
<sequence>MVTFPNLNSDAGLKKLDEYLLTRYYISSYKATKDDIIVYGALLKPPTSQYVNACRWYNHMEILLRRGISFNSSEGSGVIIDGSSAVDSKDGLVVDDDDDNQDVDIIKKAAEERRATSLETSTKKETWKSTLMVIIPPDDEMDMEKLEKDVRSIQMEGLVWGPSKLFPVGYGVKLLRIIFIHEEDLCDDDTLVDTHIYNCGRVRSVETCNLEVCPAKDDGDLLEEEIEEEKKASGKSGLVVFRYGGKTDIQKVEERVRSKQKEGVSWGATKLFNVGYGFTYFQTIFTIVDDRVSLDTIRRKGLRFIPLNRICLEKLSSGRC</sequence>
<evidence type="ECO:0000256" key="1">
    <source>
        <dbReference type="ARBA" id="ARBA00002937"/>
    </source>
</evidence>
<dbReference type="Gene3D" id="1.20.1050.130">
    <property type="match status" value="1"/>
</dbReference>
<evidence type="ECO:0000259" key="6">
    <source>
        <dbReference type="SMART" id="SM00888"/>
    </source>
</evidence>
<dbReference type="InterPro" id="IPR014038">
    <property type="entry name" value="EF1B_bsu/dsu_GNE"/>
</dbReference>
<feature type="domain" description="Translation elongation factor EF1B beta/delta subunit guanine nucleotide exchange" evidence="6">
    <location>
        <begin position="130"/>
        <end position="213"/>
    </location>
</feature>
<dbReference type="PANTHER" id="PTHR11595:SF78">
    <property type="entry name" value="TRANSLATION ELONGATION FACTOR EF1B BETA_DELTA SUBUNIT GUANINE NUCLEOTIDE EXCHANGE DOMAIN-CONTAINING PROTEIN"/>
    <property type="match status" value="1"/>
</dbReference>
<accession>A0A8S2A4Y3</accession>
<dbReference type="Pfam" id="PF00736">
    <property type="entry name" value="EF1_GNE"/>
    <property type="match status" value="2"/>
</dbReference>
<dbReference type="GO" id="GO:0003746">
    <property type="term" value="F:translation elongation factor activity"/>
    <property type="evidence" value="ECO:0007669"/>
    <property type="project" value="UniProtKB-KW"/>
</dbReference>
<dbReference type="InterPro" id="IPR036282">
    <property type="entry name" value="Glutathione-S-Trfase_C_sf"/>
</dbReference>
<dbReference type="FunFam" id="3.30.70.60:FF:000001">
    <property type="entry name" value="Elongation factor 1-beta 1 like"/>
    <property type="match status" value="1"/>
</dbReference>
<keyword evidence="5" id="KW-0648">Protein biosynthesis</keyword>
<evidence type="ECO:0000313" key="7">
    <source>
        <dbReference type="EMBL" id="CAE6040473.1"/>
    </source>
</evidence>
<dbReference type="InterPro" id="IPR014717">
    <property type="entry name" value="Transl_elong_EF1B/ribsomal_bS6"/>
</dbReference>
<name>A0A8S2A4Y3_ARAAE</name>
<proteinExistence type="inferred from homology"/>
<comment type="similarity">
    <text evidence="2">Belongs to the EF-1-beta/EF-1-delta family.</text>
</comment>
<dbReference type="CDD" id="cd00292">
    <property type="entry name" value="EF1B"/>
    <property type="match status" value="1"/>
</dbReference>
<protein>
    <recommendedName>
        <fullName evidence="6">Translation elongation factor EF1B beta/delta subunit guanine nucleotide exchange domain-containing protein</fullName>
    </recommendedName>
</protein>
<dbReference type="Gene3D" id="3.30.70.60">
    <property type="match status" value="2"/>
</dbReference>
<keyword evidence="4" id="KW-0251">Elongation factor</keyword>
<dbReference type="SMART" id="SM00888">
    <property type="entry name" value="EF1_GNE"/>
    <property type="match status" value="1"/>
</dbReference>
<dbReference type="EMBL" id="LR999454">
    <property type="protein sequence ID" value="CAE6040473.1"/>
    <property type="molecule type" value="Genomic_DNA"/>
</dbReference>
<dbReference type="Proteomes" id="UP000682877">
    <property type="component" value="Chromosome 4"/>
</dbReference>
<dbReference type="InterPro" id="IPR049720">
    <property type="entry name" value="EF1B_bsu/dsu"/>
</dbReference>
<dbReference type="SUPFAM" id="SSF54984">
    <property type="entry name" value="eEF-1beta-like"/>
    <property type="match status" value="2"/>
</dbReference>
<dbReference type="GO" id="GO:0005853">
    <property type="term" value="C:eukaryotic translation elongation factor 1 complex"/>
    <property type="evidence" value="ECO:0007669"/>
    <property type="project" value="InterPro"/>
</dbReference>
<dbReference type="PANTHER" id="PTHR11595">
    <property type="entry name" value="EF-HAND AND COILED-COIL DOMAIN-CONTAINING FAMILY MEMBER"/>
    <property type="match status" value="1"/>
</dbReference>
<evidence type="ECO:0000256" key="4">
    <source>
        <dbReference type="ARBA" id="ARBA00022768"/>
    </source>
</evidence>
<evidence type="ECO:0000256" key="5">
    <source>
        <dbReference type="ARBA" id="ARBA00022917"/>
    </source>
</evidence>
<dbReference type="GO" id="GO:0005829">
    <property type="term" value="C:cytosol"/>
    <property type="evidence" value="ECO:0007669"/>
    <property type="project" value="TreeGrafter"/>
</dbReference>
<gene>
    <name evidence="7" type="ORF">AARE701A_LOCUS11002</name>
</gene>
<reference evidence="7" key="1">
    <citation type="submission" date="2021-01" db="EMBL/GenBank/DDBJ databases">
        <authorList>
            <person name="Bezrukov I."/>
        </authorList>
    </citation>
    <scope>NUCLEOTIDE SEQUENCE</scope>
</reference>
<keyword evidence="8" id="KW-1185">Reference proteome</keyword>
<evidence type="ECO:0000256" key="2">
    <source>
        <dbReference type="ARBA" id="ARBA00007411"/>
    </source>
</evidence>
<dbReference type="InterPro" id="IPR036219">
    <property type="entry name" value="eEF-1beta-like_sf"/>
</dbReference>
<dbReference type="SUPFAM" id="SSF47616">
    <property type="entry name" value="GST C-terminal domain-like"/>
    <property type="match status" value="1"/>
</dbReference>
<evidence type="ECO:0000313" key="8">
    <source>
        <dbReference type="Proteomes" id="UP000682877"/>
    </source>
</evidence>
<comment type="function">
    <text evidence="1">EF-1-beta and EF-1-delta stimulate the exchange of GDP bound to EF-1-alpha to GTP.</text>
</comment>
<evidence type="ECO:0000256" key="3">
    <source>
        <dbReference type="ARBA" id="ARBA00011606"/>
    </source>
</evidence>